<dbReference type="InterPro" id="IPR000711">
    <property type="entry name" value="ATPase_OSCP/dsu"/>
</dbReference>
<comment type="subunit">
    <text evidence="7">F-type ATPases have 2 components, F(1) - the catalytic core - and F(0) - the membrane proton channel. F(1) has five subunits: alpha(3), beta(3), gamma(1), delta(1), epsilon(1). F(0) has three main subunits: a(1), b(2) and c(10-14). The alpha and beta chains form an alternating ring which encloses part of the gamma chain. F(1) is attached to F(0) by a central stalk formed by the gamma and epsilon chains, while a peripheral stalk is formed by the delta and b chains.</text>
</comment>
<keyword evidence="7" id="KW-0139">CF(1)</keyword>
<dbReference type="Proteomes" id="UP000006502">
    <property type="component" value="Chromosome"/>
</dbReference>
<dbReference type="KEGG" id="mhl:MHLP_01430"/>
<gene>
    <name evidence="7" type="primary">atpH</name>
    <name evidence="8" type="ordered locus">MHLP_01430</name>
</gene>
<keyword evidence="9" id="KW-1185">Reference proteome</keyword>
<organism evidence="8 9">
    <name type="scientific">Mycoplasma haematolamae (strain Purdue)</name>
    <dbReference type="NCBI Taxonomy" id="1212765"/>
    <lineage>
        <taxon>Bacteria</taxon>
        <taxon>Bacillati</taxon>
        <taxon>Mycoplasmatota</taxon>
        <taxon>Mollicutes</taxon>
        <taxon>Mycoplasmataceae</taxon>
        <taxon>Mycoplasma</taxon>
    </lineage>
</organism>
<evidence type="ECO:0000256" key="4">
    <source>
        <dbReference type="ARBA" id="ARBA00023065"/>
    </source>
</evidence>
<keyword evidence="3 7" id="KW-0375">Hydrogen ion transport</keyword>
<keyword evidence="8" id="KW-0378">Hydrolase</keyword>
<sequence>MSLKTGNSREKITRFATALVDCYSEREDFLRLFEESESLALFLQKFPEFESFLNAPLESYSKKEKFLKELLRMFAFHQRYLPSTILLLLKYELIGSLSLFLKQLMSRLEWVLSYKYIKVWSAEELSEENKKRLIESLEVKFGSRIKVEYKLSKEMIVGLKLEYDDYQIECSLAKKLQDIRLKLLGQQVHG</sequence>
<protein>
    <recommendedName>
        <fullName evidence="7">ATP synthase subunit delta</fullName>
    </recommendedName>
    <alternativeName>
        <fullName evidence="7">ATP synthase F(1) sector subunit delta</fullName>
    </alternativeName>
    <alternativeName>
        <fullName evidence="7">F-type ATPase subunit delta</fullName>
        <shortName evidence="7">F-ATPase subunit delta</shortName>
    </alternativeName>
</protein>
<name>I7CF30_MYCHA</name>
<evidence type="ECO:0000256" key="5">
    <source>
        <dbReference type="ARBA" id="ARBA00023136"/>
    </source>
</evidence>
<comment type="function">
    <text evidence="7">This protein is part of the stalk that links CF(0) to CF(1). It either transmits conformational changes from CF(0) to CF(1) or is implicated in proton conduction.</text>
</comment>
<dbReference type="HAMAP" id="MF_01416">
    <property type="entry name" value="ATP_synth_delta_bact"/>
    <property type="match status" value="1"/>
</dbReference>
<dbReference type="Pfam" id="PF00213">
    <property type="entry name" value="OSCP"/>
    <property type="match status" value="1"/>
</dbReference>
<keyword evidence="2 7" id="KW-0813">Transport</keyword>
<reference evidence="8 9" key="1">
    <citation type="journal article" date="2012" name="J. Bacteriol.">
        <title>Genome Sequence of "Candidatus Mycoplasma haemolamae" Strain Purdue, a Red Blood Cell Pathogen of Alpacas (Vicugna pacos) and Llamas (Lama glama).</title>
        <authorList>
            <person name="Guimaraes A.M."/>
            <person name="Toth B."/>
            <person name="Santos A.P."/>
            <person name="do Nascimento N.C."/>
            <person name="Kritchevsky J.E."/>
            <person name="Messick J.B."/>
        </authorList>
    </citation>
    <scope>NUCLEOTIDE SEQUENCE [LARGE SCALE GENOMIC DNA]</scope>
    <source>
        <strain evidence="8 9">Purdue</strain>
    </source>
</reference>
<keyword evidence="7" id="KW-1003">Cell membrane</keyword>
<dbReference type="GO" id="GO:0005886">
    <property type="term" value="C:plasma membrane"/>
    <property type="evidence" value="ECO:0007669"/>
    <property type="project" value="UniProtKB-SubCell"/>
</dbReference>
<keyword evidence="5 7" id="KW-0472">Membrane</keyword>
<evidence type="ECO:0000256" key="6">
    <source>
        <dbReference type="ARBA" id="ARBA00023310"/>
    </source>
</evidence>
<dbReference type="AlphaFoldDB" id="I7CF30"/>
<dbReference type="HOGENOM" id="CLU_1439642_0_0_14"/>
<evidence type="ECO:0000256" key="2">
    <source>
        <dbReference type="ARBA" id="ARBA00022448"/>
    </source>
</evidence>
<evidence type="ECO:0000313" key="9">
    <source>
        <dbReference type="Proteomes" id="UP000006502"/>
    </source>
</evidence>
<dbReference type="STRING" id="1212765.MHLP_01430"/>
<dbReference type="PATRIC" id="fig|1212765.3.peg.318"/>
<dbReference type="EMBL" id="CP003731">
    <property type="protein sequence ID" value="AFO51866.1"/>
    <property type="molecule type" value="Genomic_DNA"/>
</dbReference>
<comment type="function">
    <text evidence="7">F(1)F(0) ATP synthase produces ATP from ADP in the presence of a proton or sodium gradient. F-type ATPases consist of two structural domains, F(1) containing the extramembraneous catalytic core and F(0) containing the membrane proton channel, linked together by a central stalk and a peripheral stalk. During catalysis, ATP synthesis in the catalytic domain of F(1) is coupled via a rotary mechanism of the central stalk subunits to proton translocation.</text>
</comment>
<dbReference type="GO" id="GO:0016787">
    <property type="term" value="F:hydrolase activity"/>
    <property type="evidence" value="ECO:0007669"/>
    <property type="project" value="UniProtKB-KW"/>
</dbReference>
<dbReference type="GO" id="GO:0046933">
    <property type="term" value="F:proton-transporting ATP synthase activity, rotational mechanism"/>
    <property type="evidence" value="ECO:0007669"/>
    <property type="project" value="UniProtKB-UniRule"/>
</dbReference>
<reference evidence="9" key="2">
    <citation type="submission" date="2012-07" db="EMBL/GenBank/DDBJ databases">
        <title>Complete genome sequence of 'Candidatus Mycoplasma haemolamae'.</title>
        <authorList>
            <person name="Guimaraes A.M.S."/>
            <person name="Toth B."/>
            <person name="Santos A.P."/>
            <person name="Nascimento N.C."/>
            <person name="Sojka J.E."/>
            <person name="Messick J.B."/>
        </authorList>
    </citation>
    <scope>NUCLEOTIDE SEQUENCE [LARGE SCALE GENOMIC DNA]</scope>
    <source>
        <strain evidence="9">Purdue</strain>
    </source>
</reference>
<comment type="similarity">
    <text evidence="7">Belongs to the ATPase delta chain family.</text>
</comment>
<comment type="subcellular location">
    <subcellularLocation>
        <location evidence="7">Cell membrane</location>
        <topology evidence="7">Peripheral membrane protein</topology>
    </subcellularLocation>
    <subcellularLocation>
        <location evidence="1">Membrane</location>
    </subcellularLocation>
</comment>
<evidence type="ECO:0000256" key="7">
    <source>
        <dbReference type="HAMAP-Rule" id="MF_01416"/>
    </source>
</evidence>
<evidence type="ECO:0000256" key="3">
    <source>
        <dbReference type="ARBA" id="ARBA00022781"/>
    </source>
</evidence>
<dbReference type="OrthoDB" id="398279at2"/>
<dbReference type="GO" id="GO:0045259">
    <property type="term" value="C:proton-transporting ATP synthase complex"/>
    <property type="evidence" value="ECO:0007669"/>
    <property type="project" value="UniProtKB-KW"/>
</dbReference>
<evidence type="ECO:0000313" key="8">
    <source>
        <dbReference type="EMBL" id="AFO51866.1"/>
    </source>
</evidence>
<keyword evidence="4 7" id="KW-0406">Ion transport</keyword>
<accession>I7CF30</accession>
<keyword evidence="6 7" id="KW-0066">ATP synthesis</keyword>
<evidence type="ECO:0000256" key="1">
    <source>
        <dbReference type="ARBA" id="ARBA00004370"/>
    </source>
</evidence>
<proteinExistence type="inferred from homology"/>